<name>A0A388M658_CHABU</name>
<protein>
    <recommendedName>
        <fullName evidence="4">30S ribosomal protein S31, mitochondrial</fullName>
    </recommendedName>
</protein>
<feature type="region of interest" description="Disordered" evidence="1">
    <location>
        <begin position="137"/>
        <end position="160"/>
    </location>
</feature>
<organism evidence="2 3">
    <name type="scientific">Chara braunii</name>
    <name type="common">Braun's stonewort</name>
    <dbReference type="NCBI Taxonomy" id="69332"/>
    <lineage>
        <taxon>Eukaryota</taxon>
        <taxon>Viridiplantae</taxon>
        <taxon>Streptophyta</taxon>
        <taxon>Charophyceae</taxon>
        <taxon>Charales</taxon>
        <taxon>Characeae</taxon>
        <taxon>Chara</taxon>
    </lineage>
</organism>
<dbReference type="GO" id="GO:0032544">
    <property type="term" value="P:plastid translation"/>
    <property type="evidence" value="ECO:0007669"/>
    <property type="project" value="TreeGrafter"/>
</dbReference>
<sequence length="225" mass="23325">MASARGCRRLLSLRGFLVAGHRQSLGGAGHVGAATAAAAGGGGGGGFSRVGQLSSFASRLLSSSSHSHPSTWQRTGDRREMLRPPPESSAAGPAAAAAASSAAAAAASEEGRFRGLTATGAILGVIARGPSQRNNTCAASLGHVDDNVNNREEGEEEEEEEEVVCAGNLEICGRGDKRTKRGKRFKGAYGKSRVKRGIKERTRRQLFPTGVNPLPFGFSNQARAL</sequence>
<dbReference type="Proteomes" id="UP000265515">
    <property type="component" value="Unassembled WGS sequence"/>
</dbReference>
<evidence type="ECO:0000313" key="3">
    <source>
        <dbReference type="Proteomes" id="UP000265515"/>
    </source>
</evidence>
<keyword evidence="3" id="KW-1185">Reference proteome</keyword>
<feature type="compositionally biased region" description="Low complexity" evidence="1">
    <location>
        <begin position="60"/>
        <end position="70"/>
    </location>
</feature>
<dbReference type="GO" id="GO:0009536">
    <property type="term" value="C:plastid"/>
    <property type="evidence" value="ECO:0007669"/>
    <property type="project" value="TreeGrafter"/>
</dbReference>
<dbReference type="InterPro" id="IPR044695">
    <property type="entry name" value="Ribosomal_bTHXc/bTHXc_plant"/>
</dbReference>
<dbReference type="AlphaFoldDB" id="A0A388M658"/>
<evidence type="ECO:0008006" key="4">
    <source>
        <dbReference type="Google" id="ProtNLM"/>
    </source>
</evidence>
<evidence type="ECO:0000313" key="2">
    <source>
        <dbReference type="EMBL" id="GBG89952.1"/>
    </source>
</evidence>
<gene>
    <name evidence="2" type="ORF">CBR_g50042</name>
</gene>
<feature type="region of interest" description="Disordered" evidence="1">
    <location>
        <begin position="60"/>
        <end position="95"/>
    </location>
</feature>
<evidence type="ECO:0000256" key="1">
    <source>
        <dbReference type="SAM" id="MobiDB-lite"/>
    </source>
</evidence>
<accession>A0A388M658</accession>
<proteinExistence type="predicted"/>
<comment type="caution">
    <text evidence="2">The sequence shown here is derived from an EMBL/GenBank/DDBJ whole genome shotgun (WGS) entry which is preliminary data.</text>
</comment>
<reference evidence="2 3" key="1">
    <citation type="journal article" date="2018" name="Cell">
        <title>The Chara Genome: Secondary Complexity and Implications for Plant Terrestrialization.</title>
        <authorList>
            <person name="Nishiyama T."/>
            <person name="Sakayama H."/>
            <person name="Vries J.D."/>
            <person name="Buschmann H."/>
            <person name="Saint-Marcoux D."/>
            <person name="Ullrich K.K."/>
            <person name="Haas F.B."/>
            <person name="Vanderstraeten L."/>
            <person name="Becker D."/>
            <person name="Lang D."/>
            <person name="Vosolsobe S."/>
            <person name="Rombauts S."/>
            <person name="Wilhelmsson P.K.I."/>
            <person name="Janitza P."/>
            <person name="Kern R."/>
            <person name="Heyl A."/>
            <person name="Rumpler F."/>
            <person name="Villalobos L.I.A.C."/>
            <person name="Clay J.M."/>
            <person name="Skokan R."/>
            <person name="Toyoda A."/>
            <person name="Suzuki Y."/>
            <person name="Kagoshima H."/>
            <person name="Schijlen E."/>
            <person name="Tajeshwar N."/>
            <person name="Catarino B."/>
            <person name="Hetherington A.J."/>
            <person name="Saltykova A."/>
            <person name="Bonnot C."/>
            <person name="Breuninger H."/>
            <person name="Symeonidi A."/>
            <person name="Radhakrishnan G.V."/>
            <person name="Van Nieuwerburgh F."/>
            <person name="Deforce D."/>
            <person name="Chang C."/>
            <person name="Karol K.G."/>
            <person name="Hedrich R."/>
            <person name="Ulvskov P."/>
            <person name="Glockner G."/>
            <person name="Delwiche C.F."/>
            <person name="Petrasek J."/>
            <person name="Van de Peer Y."/>
            <person name="Friml J."/>
            <person name="Beilby M."/>
            <person name="Dolan L."/>
            <person name="Kohara Y."/>
            <person name="Sugano S."/>
            <person name="Fujiyama A."/>
            <person name="Delaux P.-M."/>
            <person name="Quint M."/>
            <person name="TheiBen G."/>
            <person name="Hagemann M."/>
            <person name="Harholt J."/>
            <person name="Dunand C."/>
            <person name="Zachgo S."/>
            <person name="Langdale J."/>
            <person name="Maumus F."/>
            <person name="Straeten D.V.D."/>
            <person name="Gould S.B."/>
            <person name="Rensing S.A."/>
        </authorList>
    </citation>
    <scope>NUCLEOTIDE SEQUENCE [LARGE SCALE GENOMIC DNA]</scope>
    <source>
        <strain evidence="2 3">S276</strain>
    </source>
</reference>
<dbReference type="EMBL" id="BFEA01000774">
    <property type="protein sequence ID" value="GBG89952.1"/>
    <property type="molecule type" value="Genomic_DNA"/>
</dbReference>
<dbReference type="Gramene" id="GBG89952">
    <property type="protein sequence ID" value="GBG89952"/>
    <property type="gene ID" value="CBR_g50042"/>
</dbReference>
<dbReference type="PANTHER" id="PTHR34550">
    <property type="entry name" value="30S RIBOSOMAL PROTEIN S31, CHLOROPLASTIC"/>
    <property type="match status" value="1"/>
</dbReference>
<dbReference type="PANTHER" id="PTHR34550:SF3">
    <property type="entry name" value="SMALL RIBOSOMAL SUBUNIT PROTEIN BTHXM"/>
    <property type="match status" value="1"/>
</dbReference>
<feature type="compositionally biased region" description="Basic and acidic residues" evidence="1">
    <location>
        <begin position="143"/>
        <end position="152"/>
    </location>
</feature>